<name>A0A0F9LVY8_9ZZZZ</name>
<dbReference type="SUPFAM" id="SSF51726">
    <property type="entry name" value="UROD/MetE-like"/>
    <property type="match status" value="1"/>
</dbReference>
<feature type="domain" description="Uroporphyrinogen decarboxylase (URO-D)" evidence="1">
    <location>
        <begin position="102"/>
        <end position="327"/>
    </location>
</feature>
<dbReference type="PANTHER" id="PTHR47099:SF1">
    <property type="entry name" value="METHYLCOBAMIDE:COM METHYLTRANSFERASE MTBA"/>
    <property type="match status" value="1"/>
</dbReference>
<dbReference type="EMBL" id="LAZR01006560">
    <property type="protein sequence ID" value="KKM91261.1"/>
    <property type="molecule type" value="Genomic_DNA"/>
</dbReference>
<evidence type="ECO:0000313" key="2">
    <source>
        <dbReference type="EMBL" id="KKM91261.1"/>
    </source>
</evidence>
<dbReference type="Gene3D" id="3.20.20.210">
    <property type="match status" value="1"/>
</dbReference>
<protein>
    <recommendedName>
        <fullName evidence="1">Uroporphyrinogen decarboxylase (URO-D) domain-containing protein</fullName>
    </recommendedName>
</protein>
<dbReference type="GO" id="GO:0006779">
    <property type="term" value="P:porphyrin-containing compound biosynthetic process"/>
    <property type="evidence" value="ECO:0007669"/>
    <property type="project" value="InterPro"/>
</dbReference>
<dbReference type="GO" id="GO:0004853">
    <property type="term" value="F:uroporphyrinogen decarboxylase activity"/>
    <property type="evidence" value="ECO:0007669"/>
    <property type="project" value="InterPro"/>
</dbReference>
<evidence type="ECO:0000259" key="1">
    <source>
        <dbReference type="Pfam" id="PF01208"/>
    </source>
</evidence>
<dbReference type="AlphaFoldDB" id="A0A0F9LVY8"/>
<dbReference type="InterPro" id="IPR038071">
    <property type="entry name" value="UROD/MetE-like_sf"/>
</dbReference>
<dbReference type="PANTHER" id="PTHR47099">
    <property type="entry name" value="METHYLCOBAMIDE:COM METHYLTRANSFERASE MTBA"/>
    <property type="match status" value="1"/>
</dbReference>
<proteinExistence type="predicted"/>
<dbReference type="Pfam" id="PF01208">
    <property type="entry name" value="URO-D"/>
    <property type="match status" value="1"/>
</dbReference>
<reference evidence="2" key="1">
    <citation type="journal article" date="2015" name="Nature">
        <title>Complex archaea that bridge the gap between prokaryotes and eukaryotes.</title>
        <authorList>
            <person name="Spang A."/>
            <person name="Saw J.H."/>
            <person name="Jorgensen S.L."/>
            <person name="Zaremba-Niedzwiedzka K."/>
            <person name="Martijn J."/>
            <person name="Lind A.E."/>
            <person name="van Eijk R."/>
            <person name="Schleper C."/>
            <person name="Guy L."/>
            <person name="Ettema T.J."/>
        </authorList>
    </citation>
    <scope>NUCLEOTIDE SEQUENCE</scope>
</reference>
<feature type="non-terminal residue" evidence="2">
    <location>
        <position position="328"/>
    </location>
</feature>
<comment type="caution">
    <text evidence="2">The sequence shown here is derived from an EMBL/GenBank/DDBJ whole genome shotgun (WGS) entry which is preliminary data.</text>
</comment>
<dbReference type="InterPro" id="IPR000257">
    <property type="entry name" value="Uroporphyrinogen_deCOase"/>
</dbReference>
<dbReference type="InterPro" id="IPR052024">
    <property type="entry name" value="Methanogen_methyltrans"/>
</dbReference>
<sequence length="328" mass="37244">MNSRERMLAVFNHERPDRVPTDIWAVPEVWDNLRAHFGADADLHELLHIDGTAGVGPKYIGPALPMVGADERIDFWGIRRKKINYGCGDYYELSHHPLAAARTIDDLEAYPWPSAEWFDYSELRAAAEQVREKQVVQCGYMAPSTYHTYLRGLETALTDPLTDPAFTRHLLGRLCDFFYDHHRRMFEACDGLIDVAQVTDDYGMQTGPLISPATFREFYKPHLKRFCDLTHEFGARAFHHDDGAIRDFLPDLIEIGIDILNPIQWRCPGMAMAGLKRDFGERLVFHGAIDNQQTLPFGSPQDVRAEVRLAIDTLASDGTGYILAPCHN</sequence>
<organism evidence="2">
    <name type="scientific">marine sediment metagenome</name>
    <dbReference type="NCBI Taxonomy" id="412755"/>
    <lineage>
        <taxon>unclassified sequences</taxon>
        <taxon>metagenomes</taxon>
        <taxon>ecological metagenomes</taxon>
    </lineage>
</organism>
<accession>A0A0F9LVY8</accession>
<gene>
    <name evidence="2" type="ORF">LCGC14_1230360</name>
</gene>